<gene>
    <name evidence="2" type="ORF">NJ75_02297</name>
</gene>
<dbReference type="PATRIC" id="fig|48936.3.peg.2309"/>
<dbReference type="STRING" id="48936.NJ75_02297"/>
<dbReference type="PANTHER" id="PTHR12110:SF48">
    <property type="entry name" value="BLL3656 PROTEIN"/>
    <property type="match status" value="1"/>
</dbReference>
<evidence type="ECO:0000259" key="1">
    <source>
        <dbReference type="Pfam" id="PF01261"/>
    </source>
</evidence>
<dbReference type="PANTHER" id="PTHR12110">
    <property type="entry name" value="HYDROXYPYRUVATE ISOMERASE"/>
    <property type="match status" value="1"/>
</dbReference>
<dbReference type="RefSeq" id="WP_039334509.1">
    <property type="nucleotide sequence ID" value="NZ_JRVC01000010.1"/>
</dbReference>
<organism evidence="2 3">
    <name type="scientific">Novosphingobium subterraneum</name>
    <dbReference type="NCBI Taxonomy" id="48936"/>
    <lineage>
        <taxon>Bacteria</taxon>
        <taxon>Pseudomonadati</taxon>
        <taxon>Pseudomonadota</taxon>
        <taxon>Alphaproteobacteria</taxon>
        <taxon>Sphingomonadales</taxon>
        <taxon>Sphingomonadaceae</taxon>
        <taxon>Novosphingobium</taxon>
    </lineage>
</organism>
<dbReference type="GO" id="GO:0016853">
    <property type="term" value="F:isomerase activity"/>
    <property type="evidence" value="ECO:0007669"/>
    <property type="project" value="UniProtKB-KW"/>
</dbReference>
<dbReference type="EMBL" id="JRVC01000010">
    <property type="protein sequence ID" value="KHS46036.1"/>
    <property type="molecule type" value="Genomic_DNA"/>
</dbReference>
<comment type="caution">
    <text evidence="2">The sequence shown here is derived from an EMBL/GenBank/DDBJ whole genome shotgun (WGS) entry which is preliminary data.</text>
</comment>
<dbReference type="Pfam" id="PF01261">
    <property type="entry name" value="AP_endonuc_2"/>
    <property type="match status" value="1"/>
</dbReference>
<keyword evidence="2" id="KW-0413">Isomerase</keyword>
<feature type="domain" description="Xylose isomerase-like TIM barrel" evidence="1">
    <location>
        <begin position="21"/>
        <end position="251"/>
    </location>
</feature>
<proteinExistence type="predicted"/>
<keyword evidence="3" id="KW-1185">Reference proteome</keyword>
<dbReference type="InterPro" id="IPR036237">
    <property type="entry name" value="Xyl_isomerase-like_sf"/>
</dbReference>
<protein>
    <submittedName>
        <fullName evidence="2">Xylose isomerase domain-containing protein</fullName>
    </submittedName>
</protein>
<dbReference type="Proteomes" id="UP000031338">
    <property type="component" value="Unassembled WGS sequence"/>
</dbReference>
<reference evidence="2 3" key="1">
    <citation type="submission" date="2014-10" db="EMBL/GenBank/DDBJ databases">
        <title>Draft genome sequence of Novosphingobium subterraneum DSM 12447.</title>
        <authorList>
            <person name="Gan H.M."/>
            <person name="Gan H.Y."/>
            <person name="Savka M.A."/>
        </authorList>
    </citation>
    <scope>NUCLEOTIDE SEQUENCE [LARGE SCALE GENOMIC DNA]</scope>
    <source>
        <strain evidence="2 3">DSM 12447</strain>
    </source>
</reference>
<dbReference type="AlphaFoldDB" id="A0A0B8ZII2"/>
<evidence type="ECO:0000313" key="2">
    <source>
        <dbReference type="EMBL" id="KHS46036.1"/>
    </source>
</evidence>
<accession>A0A0B8ZII2</accession>
<evidence type="ECO:0000313" key="3">
    <source>
        <dbReference type="Proteomes" id="UP000031338"/>
    </source>
</evidence>
<sequence length="266" mass="27908">MQRLALDHITAVDTTPVQLAQIARQAGCDGMCLFMEPMDVLPLMPKFDIYGDRVARAELRRVMCDLGVALDLAYPFTLSGRTEVATFSTAMECAAELGAGLINALLYDRDPARRLERFGAFCDLAGSFGLRVGVEFYPPSQVGSLAAALDLVGAIGRPGKVGVNADLLHLMRSGGSVAELAAAPAQYVLYGQVADGPATAPEDAEFEASSARMLCGEGAFDVAGFVRALPEGCPISVEIPRNHAVGGETAAMRAQRAVNSARAATG</sequence>
<dbReference type="SUPFAM" id="SSF51658">
    <property type="entry name" value="Xylose isomerase-like"/>
    <property type="match status" value="1"/>
</dbReference>
<dbReference type="Gene3D" id="3.20.20.150">
    <property type="entry name" value="Divalent-metal-dependent TIM barrel enzymes"/>
    <property type="match status" value="1"/>
</dbReference>
<dbReference type="InterPro" id="IPR050312">
    <property type="entry name" value="IolE/XylAMocC-like"/>
</dbReference>
<dbReference type="InterPro" id="IPR013022">
    <property type="entry name" value="Xyl_isomerase-like_TIM-brl"/>
</dbReference>
<name>A0A0B8ZII2_9SPHN</name>